<proteinExistence type="predicted"/>
<dbReference type="PROSITE" id="PS51688">
    <property type="entry name" value="ICA"/>
    <property type="match status" value="1"/>
</dbReference>
<feature type="coiled-coil region" evidence="1">
    <location>
        <begin position="309"/>
        <end position="343"/>
    </location>
</feature>
<evidence type="ECO:0000259" key="3">
    <source>
        <dbReference type="PROSITE" id="PS51688"/>
    </source>
</evidence>
<gene>
    <name evidence="4" type="ORF">ABV298_10075</name>
</gene>
<sequence length="356" mass="38583">MKAHIMMKQLKFTVALITTCCLLSGMAQAQLGIGVKVPQAQMHVHGGTVLSITSKLPPETSPFYAPVYNDDDSVQHAFKWMHDKAAVRFLGKGFYSVGIDTLNSGRFSFTAGYDNIARGTGGSSFGLRAHAEQTGAFASGWGVVSGYHLTFAQGYSTIASGPNCVSMGTNLENNSQVGCMIFGHSSFNAQSTTDHQFKAVFAGGYEFYSNAAITVGVLLSSGNNAWTVVSDARKKENFLPVRGDRFLQSISKMPLTSWNYKGQNARAFRHYGPMAQDFYKAFGKDAFGTIGSKTAINQADLDGVTLVAIQQLIHETDALEKSNDALAAEVETLRAKLSLVRKRQAEPYQKVVIARK</sequence>
<organism evidence="4">
    <name type="scientific">Dyadobacter sp. 676</name>
    <dbReference type="NCBI Taxonomy" id="3088362"/>
    <lineage>
        <taxon>Bacteria</taxon>
        <taxon>Pseudomonadati</taxon>
        <taxon>Bacteroidota</taxon>
        <taxon>Cytophagia</taxon>
        <taxon>Cytophagales</taxon>
        <taxon>Spirosomataceae</taxon>
        <taxon>Dyadobacter</taxon>
    </lineage>
</organism>
<reference evidence="4" key="1">
    <citation type="submission" date="2024-06" db="EMBL/GenBank/DDBJ databases">
        <title>Sequencing and assembly of the genome of Dyadobacter sp. strain 676, a symbiont of Cyamopsis tetragonoloba.</title>
        <authorList>
            <person name="Guro P."/>
            <person name="Sazanova A."/>
            <person name="Kuznetsova I."/>
            <person name="Belimov A."/>
            <person name="Safronova V."/>
        </authorList>
    </citation>
    <scope>NUCLEOTIDE SEQUENCE</scope>
    <source>
        <strain evidence="4">676</strain>
    </source>
</reference>
<keyword evidence="1" id="KW-0175">Coiled coil</keyword>
<dbReference type="RefSeq" id="WP_353721996.1">
    <property type="nucleotide sequence ID" value="NZ_CP159289.1"/>
</dbReference>
<evidence type="ECO:0000313" key="4">
    <source>
        <dbReference type="EMBL" id="XCH26713.1"/>
    </source>
</evidence>
<dbReference type="SUPFAM" id="SSF101967">
    <property type="entry name" value="Adhesin YadA, collagen-binding domain"/>
    <property type="match status" value="1"/>
</dbReference>
<accession>A0AAU8FQ44</accession>
<dbReference type="InterPro" id="IPR030392">
    <property type="entry name" value="S74_ICA"/>
</dbReference>
<dbReference type="InterPro" id="IPR011049">
    <property type="entry name" value="Serralysin-like_metalloprot_C"/>
</dbReference>
<feature type="chain" id="PRO_5043840498" evidence="2">
    <location>
        <begin position="30"/>
        <end position="356"/>
    </location>
</feature>
<protein>
    <submittedName>
        <fullName evidence="4">Tail fiber domain-containing protein</fullName>
    </submittedName>
</protein>
<dbReference type="AlphaFoldDB" id="A0AAU8FQ44"/>
<feature type="signal peptide" evidence="2">
    <location>
        <begin position="1"/>
        <end position="29"/>
    </location>
</feature>
<dbReference type="Pfam" id="PF13884">
    <property type="entry name" value="Peptidase_S74"/>
    <property type="match status" value="1"/>
</dbReference>
<feature type="domain" description="Peptidase S74" evidence="3">
    <location>
        <begin position="230"/>
        <end position="323"/>
    </location>
</feature>
<name>A0AAU8FQ44_9BACT</name>
<evidence type="ECO:0000256" key="2">
    <source>
        <dbReference type="SAM" id="SignalP"/>
    </source>
</evidence>
<dbReference type="EMBL" id="CP159289">
    <property type="protein sequence ID" value="XCH26713.1"/>
    <property type="molecule type" value="Genomic_DNA"/>
</dbReference>
<keyword evidence="2" id="KW-0732">Signal</keyword>
<evidence type="ECO:0000256" key="1">
    <source>
        <dbReference type="SAM" id="Coils"/>
    </source>
</evidence>